<dbReference type="RefSeq" id="XP_016493641.1">
    <property type="nucleotide sequence ID" value="XM_016638155.1"/>
</dbReference>
<gene>
    <name evidence="1 2 3 4" type="primary">LOC107812968</name>
</gene>
<accession>A0A1S4BXM4</accession>
<evidence type="ECO:0000313" key="1">
    <source>
        <dbReference type="RefSeq" id="XP_016493641.1"/>
    </source>
</evidence>
<dbReference type="KEGG" id="nta:107812968"/>
<evidence type="ECO:0000313" key="2">
    <source>
        <dbReference type="RefSeq" id="XP_016493643.1"/>
    </source>
</evidence>
<dbReference type="PaxDb" id="4097-A0A1S4BXM4"/>
<dbReference type="AlphaFoldDB" id="A0A1S4BXM4"/>
<evidence type="ECO:0000313" key="3">
    <source>
        <dbReference type="RefSeq" id="XP_016493644.1"/>
    </source>
</evidence>
<proteinExistence type="predicted"/>
<dbReference type="RefSeq" id="XP_016493645.1">
    <property type="nucleotide sequence ID" value="XM_016638159.1"/>
</dbReference>
<evidence type="ECO:0000313" key="4">
    <source>
        <dbReference type="RefSeq" id="XP_016493645.1"/>
    </source>
</evidence>
<reference evidence="1 2" key="1">
    <citation type="submission" date="2025-04" db="UniProtKB">
        <authorList>
            <consortium name="RefSeq"/>
        </authorList>
    </citation>
    <scope>IDENTIFICATION</scope>
</reference>
<protein>
    <submittedName>
        <fullName evidence="1 2">Uncharacterized protein isoform X1</fullName>
    </submittedName>
</protein>
<sequence>MLLASVKRQFRSFKLASGQKLGEKLSVEIIPVPSDDGLNSFEICHGVKPLSDIEAVARPGKIEWFDPLNRLLKSGNTVQICPENIDLTTSSRTANPTTKLTNVRVLTNRVVSNSSEEESMMKISEGHHRINRVVLQQSVGAKVNGTETTLASQSAPNSLGTKHLEINDMNCSSDQLQSAKVADRHCEEFSGGDQSCHDTTTSLTHAAKPATQAAGVQNESTVPRKCPKFLLSGVRVDELERLAKVSKFYDREELQIFQNALHLKMLQLLPCLFSQVMKVSKLMRFSTSIVKMQQE</sequence>
<organism evidence="4">
    <name type="scientific">Nicotiana tabacum</name>
    <name type="common">Common tobacco</name>
    <dbReference type="NCBI Taxonomy" id="4097"/>
    <lineage>
        <taxon>Eukaryota</taxon>
        <taxon>Viridiplantae</taxon>
        <taxon>Streptophyta</taxon>
        <taxon>Embryophyta</taxon>
        <taxon>Tracheophyta</taxon>
        <taxon>Spermatophyta</taxon>
        <taxon>Magnoliopsida</taxon>
        <taxon>eudicotyledons</taxon>
        <taxon>Gunneridae</taxon>
        <taxon>Pentapetalae</taxon>
        <taxon>asterids</taxon>
        <taxon>lamiids</taxon>
        <taxon>Solanales</taxon>
        <taxon>Solanaceae</taxon>
        <taxon>Nicotianoideae</taxon>
        <taxon>Nicotianeae</taxon>
        <taxon>Nicotiana</taxon>
    </lineage>
</organism>
<dbReference type="OrthoDB" id="10489711at2759"/>
<dbReference type="RefSeq" id="XP_016493643.1">
    <property type="nucleotide sequence ID" value="XM_016638157.1"/>
</dbReference>
<name>A0A1S4BXM4_TOBAC</name>
<dbReference type="RefSeq" id="XP_016493644.1">
    <property type="nucleotide sequence ID" value="XM_016638158.1"/>
</dbReference>